<feature type="compositionally biased region" description="Basic and acidic residues" evidence="1">
    <location>
        <begin position="91"/>
        <end position="102"/>
    </location>
</feature>
<reference evidence="3 4" key="1">
    <citation type="journal article" date="2016" name="Proc. Natl. Acad. Sci. U.S.A.">
        <title>Comparative genomics of biotechnologically important yeasts.</title>
        <authorList>
            <person name="Riley R."/>
            <person name="Haridas S."/>
            <person name="Wolfe K.H."/>
            <person name="Lopes M.R."/>
            <person name="Hittinger C.T."/>
            <person name="Goeker M."/>
            <person name="Salamov A.A."/>
            <person name="Wisecaver J.H."/>
            <person name="Long T.M."/>
            <person name="Calvey C.H."/>
            <person name="Aerts A.L."/>
            <person name="Barry K.W."/>
            <person name="Choi C."/>
            <person name="Clum A."/>
            <person name="Coughlan A.Y."/>
            <person name="Deshpande S."/>
            <person name="Douglass A.P."/>
            <person name="Hanson S.J."/>
            <person name="Klenk H.-P."/>
            <person name="LaButti K.M."/>
            <person name="Lapidus A."/>
            <person name="Lindquist E.A."/>
            <person name="Lipzen A.M."/>
            <person name="Meier-Kolthoff J.P."/>
            <person name="Ohm R.A."/>
            <person name="Otillar R.P."/>
            <person name="Pangilinan J.L."/>
            <person name="Peng Y."/>
            <person name="Rokas A."/>
            <person name="Rosa C.A."/>
            <person name="Scheuner C."/>
            <person name="Sibirny A.A."/>
            <person name="Slot J.C."/>
            <person name="Stielow J.B."/>
            <person name="Sun H."/>
            <person name="Kurtzman C.P."/>
            <person name="Blackwell M."/>
            <person name="Grigoriev I.V."/>
            <person name="Jeffries T.W."/>
        </authorList>
    </citation>
    <scope>NUCLEOTIDE SEQUENCE [LARGE SCALE GENOMIC DNA]</scope>
    <source>
        <strain evidence="3 4">NRRL Y-11557</strain>
    </source>
</reference>
<name>A0A1E3PZ52_LIPST</name>
<dbReference type="EMBL" id="KV454299">
    <property type="protein sequence ID" value="ODQ70725.1"/>
    <property type="molecule type" value="Genomic_DNA"/>
</dbReference>
<dbReference type="Proteomes" id="UP000094385">
    <property type="component" value="Unassembled WGS sequence"/>
</dbReference>
<proteinExistence type="predicted"/>
<evidence type="ECO:0000313" key="4">
    <source>
        <dbReference type="Proteomes" id="UP000094385"/>
    </source>
</evidence>
<keyword evidence="2" id="KW-0472">Membrane</keyword>
<protein>
    <submittedName>
        <fullName evidence="3">Uncharacterized protein</fullName>
    </submittedName>
</protein>
<keyword evidence="2" id="KW-0812">Transmembrane</keyword>
<sequence length="582" mass="64668">MWITDRTTTCGEWHEYTTGAEYRCFWRRSKARKETMQTVEFTREPGQFPVTVAITNSDFPVDDVTLAGGPLYLAKLRDAKKAEELVAQQEEASHDAPEKHANAEQQSESVALLRADEAISVNSIAATEKSNQSSETLDEPSADKNIVKSEVAASAQSKTGINRSDSAALNSAIVGQPTCHTEHHGTTDSERINTVSVQEAIMSEDNTTDAAGYPEIDDVLADTGKMKEFMNRSEVEAIQTDIINRSEIETVREKEPINPPVELEQHQSEQKQIRSSSTSGVAAKRRRDAFESSPVTLDEQFDMSESTERQVHEPTEDNPEPLGVLKKTLESVVSRQTEFQAKLDFAVSSQTDLEKELHMLRFYRDSETQSLKKAIAHLQHQVAEAKKVNNYPDDYGSEIQYWNTTVGQLQNQLAQPMKQNGVPEEGKKPEFMNIENEERGAATLSEGEDSGRPRKRENVADFPPKEKATEQSADMLVITPTHTEVRMKIVPELVKKLFPQAPEFASNAFGQLSRSETRRVTALANHGWVLVSVAQDGSLVFQKGPERKLTGVRLAVKVLAGVIVVSSVILTMLVGYGYTTMI</sequence>
<evidence type="ECO:0000256" key="1">
    <source>
        <dbReference type="SAM" id="MobiDB-lite"/>
    </source>
</evidence>
<feature type="region of interest" description="Disordered" evidence="1">
    <location>
        <begin position="253"/>
        <end position="322"/>
    </location>
</feature>
<feature type="compositionally biased region" description="Basic and acidic residues" evidence="1">
    <location>
        <begin position="306"/>
        <end position="315"/>
    </location>
</feature>
<gene>
    <name evidence="3" type="ORF">LIPSTDRAFT_156720</name>
</gene>
<feature type="region of interest" description="Disordered" evidence="1">
    <location>
        <begin position="125"/>
        <end position="145"/>
    </location>
</feature>
<feature type="region of interest" description="Disordered" evidence="1">
    <location>
        <begin position="85"/>
        <end position="108"/>
    </location>
</feature>
<feature type="region of interest" description="Disordered" evidence="1">
    <location>
        <begin position="435"/>
        <end position="469"/>
    </location>
</feature>
<accession>A0A1E3PZ52</accession>
<feature type="compositionally biased region" description="Basic and acidic residues" evidence="1">
    <location>
        <begin position="449"/>
        <end position="469"/>
    </location>
</feature>
<evidence type="ECO:0000256" key="2">
    <source>
        <dbReference type="SAM" id="Phobius"/>
    </source>
</evidence>
<feature type="compositionally biased region" description="Polar residues" evidence="1">
    <location>
        <begin position="125"/>
        <end position="135"/>
    </location>
</feature>
<dbReference type="AlphaFoldDB" id="A0A1E3PZ52"/>
<evidence type="ECO:0000313" key="3">
    <source>
        <dbReference type="EMBL" id="ODQ70725.1"/>
    </source>
</evidence>
<feature type="compositionally biased region" description="Basic and acidic residues" evidence="1">
    <location>
        <begin position="263"/>
        <end position="272"/>
    </location>
</feature>
<organism evidence="3 4">
    <name type="scientific">Lipomyces starkeyi NRRL Y-11557</name>
    <dbReference type="NCBI Taxonomy" id="675824"/>
    <lineage>
        <taxon>Eukaryota</taxon>
        <taxon>Fungi</taxon>
        <taxon>Dikarya</taxon>
        <taxon>Ascomycota</taxon>
        <taxon>Saccharomycotina</taxon>
        <taxon>Lipomycetes</taxon>
        <taxon>Lipomycetales</taxon>
        <taxon>Lipomycetaceae</taxon>
        <taxon>Lipomyces</taxon>
    </lineage>
</organism>
<dbReference type="OrthoDB" id="10662599at2759"/>
<keyword evidence="2" id="KW-1133">Transmembrane helix</keyword>
<keyword evidence="4" id="KW-1185">Reference proteome</keyword>
<feature type="transmembrane region" description="Helical" evidence="2">
    <location>
        <begin position="558"/>
        <end position="578"/>
    </location>
</feature>